<evidence type="ECO:0000256" key="3">
    <source>
        <dbReference type="ARBA" id="ARBA00023125"/>
    </source>
</evidence>
<dbReference type="Gene3D" id="3.40.50.2300">
    <property type="match status" value="2"/>
</dbReference>
<proteinExistence type="predicted"/>
<dbReference type="InterPro" id="IPR028082">
    <property type="entry name" value="Peripla_BP_I"/>
</dbReference>
<dbReference type="AlphaFoldDB" id="A0A0V8IZP3"/>
<dbReference type="GO" id="GO:0000976">
    <property type="term" value="F:transcription cis-regulatory region binding"/>
    <property type="evidence" value="ECO:0007669"/>
    <property type="project" value="TreeGrafter"/>
</dbReference>
<evidence type="ECO:0000256" key="2">
    <source>
        <dbReference type="ARBA" id="ARBA00023015"/>
    </source>
</evidence>
<evidence type="ECO:0000313" key="7">
    <source>
        <dbReference type="Proteomes" id="UP000054099"/>
    </source>
</evidence>
<dbReference type="OrthoDB" id="9775106at2"/>
<keyword evidence="3" id="KW-0238">DNA-binding</keyword>
<dbReference type="SUPFAM" id="SSF53822">
    <property type="entry name" value="Periplasmic binding protein-like I"/>
    <property type="match status" value="1"/>
</dbReference>
<protein>
    <submittedName>
        <fullName evidence="6">LacI family transcriptional regulator</fullName>
    </submittedName>
</protein>
<dbReference type="PROSITE" id="PS00356">
    <property type="entry name" value="HTH_LACI_1"/>
    <property type="match status" value="1"/>
</dbReference>
<feature type="domain" description="HTH lacI-type" evidence="5">
    <location>
        <begin position="2"/>
        <end position="56"/>
    </location>
</feature>
<evidence type="ECO:0000256" key="4">
    <source>
        <dbReference type="ARBA" id="ARBA00023163"/>
    </source>
</evidence>
<keyword evidence="4" id="KW-0804">Transcription</keyword>
<name>A0A0V8IZP3_9BACL</name>
<dbReference type="Pfam" id="PF00356">
    <property type="entry name" value="LacI"/>
    <property type="match status" value="1"/>
</dbReference>
<reference evidence="6 7" key="1">
    <citation type="journal article" date="2014" name="Antonie Van Leeuwenhoek">
        <title>Fictibacillus enclensis sp. nov., isolated from marine sediment.</title>
        <authorList>
            <person name="Dastager S.G."/>
            <person name="Mawlankar R."/>
            <person name="Srinivasan K."/>
            <person name="Tang S.K."/>
            <person name="Lee J.C."/>
            <person name="Ramana V.V."/>
            <person name="Shouche Y.S."/>
        </authorList>
    </citation>
    <scope>NUCLEOTIDE SEQUENCE [LARGE SCALE GENOMIC DNA]</scope>
    <source>
        <strain evidence="6 7">NIO-1003</strain>
    </source>
</reference>
<dbReference type="SMART" id="SM00354">
    <property type="entry name" value="HTH_LACI"/>
    <property type="match status" value="1"/>
</dbReference>
<dbReference type="PANTHER" id="PTHR30146">
    <property type="entry name" value="LACI-RELATED TRANSCRIPTIONAL REPRESSOR"/>
    <property type="match status" value="1"/>
</dbReference>
<keyword evidence="1" id="KW-0678">Repressor</keyword>
<dbReference type="CDD" id="cd06267">
    <property type="entry name" value="PBP1_LacI_sugar_binding-like"/>
    <property type="match status" value="1"/>
</dbReference>
<dbReference type="PROSITE" id="PS50932">
    <property type="entry name" value="HTH_LACI_2"/>
    <property type="match status" value="1"/>
</dbReference>
<dbReference type="Gene3D" id="1.10.260.40">
    <property type="entry name" value="lambda repressor-like DNA-binding domains"/>
    <property type="match status" value="1"/>
</dbReference>
<dbReference type="PANTHER" id="PTHR30146:SF148">
    <property type="entry name" value="HTH-TYPE TRANSCRIPTIONAL REPRESSOR PURR-RELATED"/>
    <property type="match status" value="1"/>
</dbReference>
<dbReference type="CDD" id="cd01392">
    <property type="entry name" value="HTH_LacI"/>
    <property type="match status" value="1"/>
</dbReference>
<gene>
    <name evidence="6" type="ORF">AS030_20490</name>
</gene>
<dbReference type="InterPro" id="IPR046335">
    <property type="entry name" value="LacI/GalR-like_sensor"/>
</dbReference>
<dbReference type="GO" id="GO:0003700">
    <property type="term" value="F:DNA-binding transcription factor activity"/>
    <property type="evidence" value="ECO:0007669"/>
    <property type="project" value="TreeGrafter"/>
</dbReference>
<evidence type="ECO:0000313" key="6">
    <source>
        <dbReference type="EMBL" id="KSU80316.1"/>
    </source>
</evidence>
<organism evidence="6 7">
    <name type="scientific">Fictibacillus enclensis</name>
    <dbReference type="NCBI Taxonomy" id="1017270"/>
    <lineage>
        <taxon>Bacteria</taxon>
        <taxon>Bacillati</taxon>
        <taxon>Bacillota</taxon>
        <taxon>Bacilli</taxon>
        <taxon>Bacillales</taxon>
        <taxon>Fictibacillaceae</taxon>
        <taxon>Fictibacillus</taxon>
    </lineage>
</organism>
<dbReference type="Proteomes" id="UP000054099">
    <property type="component" value="Unassembled WGS sequence"/>
</dbReference>
<dbReference type="Pfam" id="PF13377">
    <property type="entry name" value="Peripla_BP_3"/>
    <property type="match status" value="1"/>
</dbReference>
<evidence type="ECO:0000259" key="5">
    <source>
        <dbReference type="PROSITE" id="PS50932"/>
    </source>
</evidence>
<sequence>MVTIKDIAKLANVSHTTVSRALNNSPYIKEPTKRRILEIASQLNYTPNYNAKNLVMQKSHTIGLFFTSITNGTSPIFLADTIKGVNSVIGQEFNLFVRGIDDYDDFSSINNMRFDGIILMSQSEADNTFIYHVMQKRIPLIVLNREIQEQGLINLLSNDQVGARQAVEHLITNGHKDIALIEGKRGFKSAQARKEGYMAALIENELLIHKEYQVEGHYDMQSGYNAMNQLLNLDRPPTAVFCSNDDMAIGAMNAVFARGLKVPDDMSIVGFDDIGFAQYTTPRLTTVKRPVEKISIEGAKRLLATISQVPGQGVKLFENTSLIVRDSVKDLKEDARG</sequence>
<evidence type="ECO:0000256" key="1">
    <source>
        <dbReference type="ARBA" id="ARBA00022491"/>
    </source>
</evidence>
<dbReference type="RefSeq" id="WP_061975217.1">
    <property type="nucleotide sequence ID" value="NZ_FMAV01000005.1"/>
</dbReference>
<accession>A0A0V8IZP3</accession>
<dbReference type="EMBL" id="LNQN01000007">
    <property type="protein sequence ID" value="KSU80316.1"/>
    <property type="molecule type" value="Genomic_DNA"/>
</dbReference>
<dbReference type="InterPro" id="IPR010982">
    <property type="entry name" value="Lambda_DNA-bd_dom_sf"/>
</dbReference>
<dbReference type="PRINTS" id="PR00036">
    <property type="entry name" value="HTHLACI"/>
</dbReference>
<comment type="caution">
    <text evidence="6">The sequence shown here is derived from an EMBL/GenBank/DDBJ whole genome shotgun (WGS) entry which is preliminary data.</text>
</comment>
<dbReference type="InterPro" id="IPR000843">
    <property type="entry name" value="HTH_LacI"/>
</dbReference>
<keyword evidence="7" id="KW-1185">Reference proteome</keyword>
<keyword evidence="2" id="KW-0805">Transcription regulation</keyword>
<dbReference type="SUPFAM" id="SSF47413">
    <property type="entry name" value="lambda repressor-like DNA-binding domains"/>
    <property type="match status" value="1"/>
</dbReference>